<comment type="caution">
    <text evidence="2">The sequence shown here is derived from an EMBL/GenBank/DDBJ whole genome shotgun (WGS) entry which is preliminary data.</text>
</comment>
<dbReference type="PROSITE" id="PS50405">
    <property type="entry name" value="GST_CTER"/>
    <property type="match status" value="1"/>
</dbReference>
<dbReference type="InterPro" id="IPR036282">
    <property type="entry name" value="Glutathione-S-Trfase_C_sf"/>
</dbReference>
<accession>A0ABW1L3Y4</accession>
<dbReference type="SUPFAM" id="SSF47616">
    <property type="entry name" value="GST C-terminal domain-like"/>
    <property type="match status" value="1"/>
</dbReference>
<dbReference type="Gene3D" id="1.20.1050.10">
    <property type="match status" value="1"/>
</dbReference>
<feature type="non-terminal residue" evidence="2">
    <location>
        <position position="1"/>
    </location>
</feature>
<keyword evidence="3" id="KW-1185">Reference proteome</keyword>
<name>A0ABW1L3Y4_9PROT</name>
<proteinExistence type="predicted"/>
<gene>
    <name evidence="2" type="ORF">ACFMB1_19875</name>
</gene>
<dbReference type="PANTHER" id="PTHR44051:SF8">
    <property type="entry name" value="GLUTATHIONE S-TRANSFERASE GSTA"/>
    <property type="match status" value="1"/>
</dbReference>
<organism evidence="2 3">
    <name type="scientific">Hyphococcus aureus</name>
    <dbReference type="NCBI Taxonomy" id="2666033"/>
    <lineage>
        <taxon>Bacteria</taxon>
        <taxon>Pseudomonadati</taxon>
        <taxon>Pseudomonadota</taxon>
        <taxon>Alphaproteobacteria</taxon>
        <taxon>Parvularculales</taxon>
        <taxon>Parvularculaceae</taxon>
        <taxon>Hyphococcus</taxon>
    </lineage>
</organism>
<dbReference type="Proteomes" id="UP001596116">
    <property type="component" value="Unassembled WGS sequence"/>
</dbReference>
<dbReference type="RefSeq" id="WP_379923982.1">
    <property type="nucleotide sequence ID" value="NZ_JBHPON010000004.1"/>
</dbReference>
<reference evidence="2 3" key="1">
    <citation type="submission" date="2024-09" db="EMBL/GenBank/DDBJ databases">
        <authorList>
            <person name="Zhang Z.-H."/>
        </authorList>
    </citation>
    <scope>NUCLEOTIDE SEQUENCE [LARGE SCALE GENOMIC DNA]</scope>
    <source>
        <strain evidence="2 3">HHTR114</strain>
    </source>
</reference>
<feature type="domain" description="GST C-terminal" evidence="1">
    <location>
        <begin position="7"/>
        <end position="131"/>
    </location>
</feature>
<dbReference type="PANTHER" id="PTHR44051">
    <property type="entry name" value="GLUTATHIONE S-TRANSFERASE-RELATED"/>
    <property type="match status" value="1"/>
</dbReference>
<protein>
    <submittedName>
        <fullName evidence="2">Glutathione S-transferase C-terminal domain-containing protein</fullName>
    </submittedName>
</protein>
<evidence type="ECO:0000313" key="2">
    <source>
        <dbReference type="EMBL" id="MFC6037818.1"/>
    </source>
</evidence>
<dbReference type="EMBL" id="JBHPON010000004">
    <property type="protein sequence ID" value="MFC6037818.1"/>
    <property type="molecule type" value="Genomic_DNA"/>
</dbReference>
<evidence type="ECO:0000313" key="3">
    <source>
        <dbReference type="Proteomes" id="UP001596116"/>
    </source>
</evidence>
<dbReference type="Pfam" id="PF13410">
    <property type="entry name" value="GST_C_2"/>
    <property type="match status" value="1"/>
</dbReference>
<evidence type="ECO:0000259" key="1">
    <source>
        <dbReference type="PROSITE" id="PS50405"/>
    </source>
</evidence>
<dbReference type="InterPro" id="IPR010987">
    <property type="entry name" value="Glutathione-S-Trfase_C-like"/>
</dbReference>
<sequence>ALRWVRPLAEDAEITADLCFCSATLHPLVTRIRMPQFFAGPENASAVKKMGCDAMREYFQLVEDRLADRPWWYGETWSAMDAYLYWVFWRVEGAEFPVNDYPRFRDHARRMEERPSVQRAMEREDRMTAQLEAEGLAFTPPSVST</sequence>